<dbReference type="EMBL" id="SRYA01000039">
    <property type="protein sequence ID" value="TGY93651.1"/>
    <property type="molecule type" value="Genomic_DNA"/>
</dbReference>
<evidence type="ECO:0000313" key="2">
    <source>
        <dbReference type="Proteomes" id="UP000304953"/>
    </source>
</evidence>
<accession>A0AC61RSL4</accession>
<reference evidence="1" key="1">
    <citation type="submission" date="2019-04" db="EMBL/GenBank/DDBJ databases">
        <title>Microbes associate with the intestines of laboratory mice.</title>
        <authorList>
            <person name="Navarre W."/>
            <person name="Wong E."/>
            <person name="Huang K."/>
            <person name="Tropini C."/>
            <person name="Ng K."/>
            <person name="Yu B."/>
        </authorList>
    </citation>
    <scope>NUCLEOTIDE SEQUENCE</scope>
    <source>
        <strain evidence="1">NM01_1-7b</strain>
    </source>
</reference>
<proteinExistence type="predicted"/>
<keyword evidence="2" id="KW-1185">Reference proteome</keyword>
<protein>
    <submittedName>
        <fullName evidence="1">Uncharacterized protein</fullName>
    </submittedName>
</protein>
<evidence type="ECO:0000313" key="1">
    <source>
        <dbReference type="EMBL" id="TGY93651.1"/>
    </source>
</evidence>
<name>A0AC61RSL4_9FIRM</name>
<organism evidence="1 2">
    <name type="scientific">Petralouisia muris</name>
    <dbReference type="NCBI Taxonomy" id="3032872"/>
    <lineage>
        <taxon>Bacteria</taxon>
        <taxon>Bacillati</taxon>
        <taxon>Bacillota</taxon>
        <taxon>Clostridia</taxon>
        <taxon>Lachnospirales</taxon>
        <taxon>Lachnospiraceae</taxon>
        <taxon>Petralouisia</taxon>
    </lineage>
</organism>
<dbReference type="Proteomes" id="UP000304953">
    <property type="component" value="Unassembled WGS sequence"/>
</dbReference>
<gene>
    <name evidence="1" type="ORF">E5329_17580</name>
</gene>
<comment type="caution">
    <text evidence="1">The sequence shown here is derived from an EMBL/GenBank/DDBJ whole genome shotgun (WGS) entry which is preliminary data.</text>
</comment>
<sequence length="501" mass="57100">MKRGNKRKQTSICYLLHPENLQKKIDSYGYSFSMGRYVMFLFTALAGAVGCGILFSLHWYFILILAVVCLGNLPFLILDGYKQMYEHKCFLDVSDYMEQILYSFRMNPKIVNALKDTSSLFETGRMHNAICEAVDYIEQGKYQWDLYGEALELIEREYPANRLPSIHEYLRMVESNGGSCKEAIDLLLQDKAVWADNVLLLQEDKKAARTKVIFSLAVTMILAVVFHSVYRSMPAQYTIVEHPVTQAATVLYLLLNILIFRKANKEIARSWLIQENKEQEKLSGYYRMVMEFDEKKERNKSLILGGSLCLFGLGVWGLGHPFGALLAAGAGGILLNQHKMGYRLAYDRVVKEINRVFPSWLMEMALLMQGNNVQVSIEKTIEHAPAVLKEELQRLSDSLKSRPDAIEPYLDFLKMFQLSSVQSSMKMLYAISESGSGDAQSQIQILVQRNSKMLDKSEKLSNEKSLAGINSIFYLPQITVSFQTMVNMVVFMVVFLGQLKI</sequence>